<dbReference type="EMBL" id="JAFHDT010000014">
    <property type="protein sequence ID" value="KAI7800975.1"/>
    <property type="molecule type" value="Genomic_DNA"/>
</dbReference>
<evidence type="ECO:0000256" key="11">
    <source>
        <dbReference type="ARBA" id="ARBA00023180"/>
    </source>
</evidence>
<gene>
    <name evidence="16" type="ORF">IRJ41_018011</name>
</gene>
<evidence type="ECO:0000256" key="9">
    <source>
        <dbReference type="ARBA" id="ARBA00023157"/>
    </source>
</evidence>
<evidence type="ECO:0000256" key="13">
    <source>
        <dbReference type="RuleBase" id="RU000688"/>
    </source>
</evidence>
<dbReference type="Pfam" id="PF13853">
    <property type="entry name" value="7tm_4"/>
    <property type="match status" value="1"/>
</dbReference>
<dbReference type="PROSITE" id="PS00237">
    <property type="entry name" value="G_PROTEIN_RECEP_F1_1"/>
    <property type="match status" value="1"/>
</dbReference>
<evidence type="ECO:0000256" key="1">
    <source>
        <dbReference type="ARBA" id="ARBA00004651"/>
    </source>
</evidence>
<dbReference type="PROSITE" id="PS50262">
    <property type="entry name" value="G_PROTEIN_RECEP_F1_2"/>
    <property type="match status" value="1"/>
</dbReference>
<keyword evidence="3 14" id="KW-0716">Sensory transduction</keyword>
<dbReference type="PRINTS" id="PR00245">
    <property type="entry name" value="OLFACTORYR"/>
</dbReference>
<dbReference type="GO" id="GO:0005549">
    <property type="term" value="F:odorant binding"/>
    <property type="evidence" value="ECO:0007669"/>
    <property type="project" value="TreeGrafter"/>
</dbReference>
<dbReference type="GO" id="GO:0004984">
    <property type="term" value="F:olfactory receptor activity"/>
    <property type="evidence" value="ECO:0007669"/>
    <property type="project" value="InterPro"/>
</dbReference>
<feature type="transmembrane region" description="Helical" evidence="14">
    <location>
        <begin position="20"/>
        <end position="45"/>
    </location>
</feature>
<sequence>MRNITFTLDAYRRIHDLKYVFVVVLFLLYPVIVIANGLIICVVFLERKLHKPMYLFICNMACINLYGGSALAPFIIARFLTEDYQITWLSCLVHVFFIYTYGGCDITNLTVMAYDRYVSICYPLNYEKIVTPTKVIISVAVTWILPIVRFSITLFLTASIDFCGTIIEKVYCDNYSIVKLACSDISSYNIYGTTMILFALVFPFMIITYSYLRIILICLKLSKSGRVKVFSTCVPHLMALLNFIIGSCFELFQSRFNMKHVPHIFRVILSLYFLILCPLINPVVYGMRTQAIKEAVKRKLCFKLYQTSCCKL</sequence>
<evidence type="ECO:0000256" key="3">
    <source>
        <dbReference type="ARBA" id="ARBA00022606"/>
    </source>
</evidence>
<feature type="transmembrane region" description="Helical" evidence="14">
    <location>
        <begin position="264"/>
        <end position="284"/>
    </location>
</feature>
<dbReference type="InterPro" id="IPR017452">
    <property type="entry name" value="GPCR_Rhodpsn_7TM"/>
</dbReference>
<feature type="transmembrane region" description="Helical" evidence="14">
    <location>
        <begin position="86"/>
        <end position="114"/>
    </location>
</feature>
<dbReference type="SUPFAM" id="SSF81321">
    <property type="entry name" value="Family A G protein-coupled receptor-like"/>
    <property type="match status" value="1"/>
</dbReference>
<keyword evidence="17" id="KW-1185">Reference proteome</keyword>
<accession>A0A9W7TPL1</accession>
<evidence type="ECO:0000256" key="2">
    <source>
        <dbReference type="ARBA" id="ARBA00022475"/>
    </source>
</evidence>
<evidence type="ECO:0000256" key="14">
    <source>
        <dbReference type="RuleBase" id="RU363047"/>
    </source>
</evidence>
<dbReference type="PRINTS" id="PR00237">
    <property type="entry name" value="GPCRRHODOPSN"/>
</dbReference>
<dbReference type="Proteomes" id="UP001059041">
    <property type="component" value="Linkage Group LG14"/>
</dbReference>
<dbReference type="InterPro" id="IPR000725">
    <property type="entry name" value="Olfact_rcpt"/>
</dbReference>
<keyword evidence="9" id="KW-1015">Disulfide bond</keyword>
<comment type="caution">
    <text evidence="16">The sequence shown here is derived from an EMBL/GenBank/DDBJ whole genome shotgun (WGS) entry which is preliminary data.</text>
</comment>
<evidence type="ECO:0000256" key="12">
    <source>
        <dbReference type="ARBA" id="ARBA00023224"/>
    </source>
</evidence>
<evidence type="ECO:0000256" key="5">
    <source>
        <dbReference type="ARBA" id="ARBA00022725"/>
    </source>
</evidence>
<keyword evidence="12 13" id="KW-0807">Transducer</keyword>
<keyword evidence="7 13" id="KW-0297">G-protein coupled receptor</keyword>
<evidence type="ECO:0000256" key="10">
    <source>
        <dbReference type="ARBA" id="ARBA00023170"/>
    </source>
</evidence>
<organism evidence="16 17">
    <name type="scientific">Triplophysa rosa</name>
    <name type="common">Cave loach</name>
    <dbReference type="NCBI Taxonomy" id="992332"/>
    <lineage>
        <taxon>Eukaryota</taxon>
        <taxon>Metazoa</taxon>
        <taxon>Chordata</taxon>
        <taxon>Craniata</taxon>
        <taxon>Vertebrata</taxon>
        <taxon>Euteleostomi</taxon>
        <taxon>Actinopterygii</taxon>
        <taxon>Neopterygii</taxon>
        <taxon>Teleostei</taxon>
        <taxon>Ostariophysi</taxon>
        <taxon>Cypriniformes</taxon>
        <taxon>Nemacheilidae</taxon>
        <taxon>Triplophysa</taxon>
    </lineage>
</organism>
<dbReference type="InterPro" id="IPR000276">
    <property type="entry name" value="GPCR_Rhodpsn"/>
</dbReference>
<feature type="transmembrane region" description="Helical" evidence="14">
    <location>
        <begin position="57"/>
        <end position="80"/>
    </location>
</feature>
<keyword evidence="2 14" id="KW-1003">Cell membrane</keyword>
<evidence type="ECO:0000259" key="15">
    <source>
        <dbReference type="PROSITE" id="PS50262"/>
    </source>
</evidence>
<feature type="transmembrane region" description="Helical" evidence="14">
    <location>
        <begin position="233"/>
        <end position="252"/>
    </location>
</feature>
<keyword evidence="10 13" id="KW-0675">Receptor</keyword>
<keyword evidence="5 14" id="KW-0552">Olfaction</keyword>
<feature type="transmembrane region" description="Helical" evidence="14">
    <location>
        <begin position="135"/>
        <end position="156"/>
    </location>
</feature>
<dbReference type="Gene3D" id="1.20.1070.10">
    <property type="entry name" value="Rhodopsin 7-helix transmembrane proteins"/>
    <property type="match status" value="1"/>
</dbReference>
<dbReference type="GO" id="GO:0005886">
    <property type="term" value="C:plasma membrane"/>
    <property type="evidence" value="ECO:0007669"/>
    <property type="project" value="UniProtKB-SubCell"/>
</dbReference>
<protein>
    <recommendedName>
        <fullName evidence="14">Olfactory receptor</fullName>
    </recommendedName>
</protein>
<dbReference type="PANTHER" id="PTHR26451:SF885">
    <property type="entry name" value="OLFACTORY RECEPTOR"/>
    <property type="match status" value="1"/>
</dbReference>
<name>A0A9W7TPL1_TRIRA</name>
<keyword evidence="6 14" id="KW-1133">Transmembrane helix</keyword>
<keyword evidence="4 13" id="KW-0812">Transmembrane</keyword>
<reference evidence="16" key="1">
    <citation type="submission" date="2021-02" db="EMBL/GenBank/DDBJ databases">
        <title>Comparative genomics reveals that relaxation of natural selection precedes convergent phenotypic evolution of cavefish.</title>
        <authorList>
            <person name="Peng Z."/>
        </authorList>
    </citation>
    <scope>NUCLEOTIDE SEQUENCE</scope>
    <source>
        <tissue evidence="16">Muscle</tissue>
    </source>
</reference>
<keyword evidence="11" id="KW-0325">Glycoprotein</keyword>
<feature type="transmembrane region" description="Helical" evidence="14">
    <location>
        <begin position="190"/>
        <end position="212"/>
    </location>
</feature>
<evidence type="ECO:0000313" key="17">
    <source>
        <dbReference type="Proteomes" id="UP001059041"/>
    </source>
</evidence>
<evidence type="ECO:0000313" key="16">
    <source>
        <dbReference type="EMBL" id="KAI7800975.1"/>
    </source>
</evidence>
<keyword evidence="8 14" id="KW-0472">Membrane</keyword>
<dbReference type="InterPro" id="IPR052921">
    <property type="entry name" value="GPCR1_Superfamily_Member"/>
</dbReference>
<evidence type="ECO:0000256" key="7">
    <source>
        <dbReference type="ARBA" id="ARBA00023040"/>
    </source>
</evidence>
<evidence type="ECO:0000256" key="6">
    <source>
        <dbReference type="ARBA" id="ARBA00022989"/>
    </source>
</evidence>
<comment type="similarity">
    <text evidence="13">Belongs to the G-protein coupled receptor 1 family.</text>
</comment>
<proteinExistence type="inferred from homology"/>
<feature type="domain" description="G-protein coupled receptors family 1 profile" evidence="15">
    <location>
        <begin position="35"/>
        <end position="285"/>
    </location>
</feature>
<dbReference type="PANTHER" id="PTHR26451">
    <property type="entry name" value="G_PROTEIN_RECEP_F1_2 DOMAIN-CONTAINING PROTEIN"/>
    <property type="match status" value="1"/>
</dbReference>
<dbReference type="FunFam" id="1.20.1070.10:FF:000024">
    <property type="entry name" value="Olfactory receptor"/>
    <property type="match status" value="1"/>
</dbReference>
<comment type="subcellular location">
    <subcellularLocation>
        <location evidence="1 14">Cell membrane</location>
        <topology evidence="1 14">Multi-pass membrane protein</topology>
    </subcellularLocation>
</comment>
<evidence type="ECO:0000256" key="4">
    <source>
        <dbReference type="ARBA" id="ARBA00022692"/>
    </source>
</evidence>
<evidence type="ECO:0000256" key="8">
    <source>
        <dbReference type="ARBA" id="ARBA00023136"/>
    </source>
</evidence>
<dbReference type="GO" id="GO:0004930">
    <property type="term" value="F:G protein-coupled receptor activity"/>
    <property type="evidence" value="ECO:0007669"/>
    <property type="project" value="UniProtKB-KW"/>
</dbReference>
<dbReference type="AlphaFoldDB" id="A0A9W7TPL1"/>